<dbReference type="Proteomes" id="UP000054324">
    <property type="component" value="Unassembled WGS sequence"/>
</dbReference>
<protein>
    <submittedName>
        <fullName evidence="1">Uncharacterized protein</fullName>
    </submittedName>
</protein>
<dbReference type="EMBL" id="KL596687">
    <property type="protein sequence ID" value="KER28995.1"/>
    <property type="molecule type" value="Genomic_DNA"/>
</dbReference>
<keyword evidence="2" id="KW-1185">Reference proteome</keyword>
<reference evidence="1 2" key="1">
    <citation type="submission" date="2013-11" db="EMBL/GenBank/DDBJ databases">
        <title>Opisthorchis viverrini - life in the bile duct.</title>
        <authorList>
            <person name="Young N.D."/>
            <person name="Nagarajan N."/>
            <person name="Lin S.J."/>
            <person name="Korhonen P.K."/>
            <person name="Jex A.R."/>
            <person name="Hall R.S."/>
            <person name="Safavi-Hemami H."/>
            <person name="Kaewkong W."/>
            <person name="Bertrand D."/>
            <person name="Gao S."/>
            <person name="Seet Q."/>
            <person name="Wongkham S."/>
            <person name="Teh B.T."/>
            <person name="Wongkham C."/>
            <person name="Intapan P.M."/>
            <person name="Maleewong W."/>
            <person name="Yang X."/>
            <person name="Hu M."/>
            <person name="Wang Z."/>
            <person name="Hofmann A."/>
            <person name="Sternberg P.W."/>
            <person name="Tan P."/>
            <person name="Wang J."/>
            <person name="Gasser R.B."/>
        </authorList>
    </citation>
    <scope>NUCLEOTIDE SEQUENCE [LARGE SCALE GENOMIC DNA]</scope>
</reference>
<dbReference type="CTD" id="20327634"/>
<dbReference type="RefSeq" id="XP_009167280.1">
    <property type="nucleotide sequence ID" value="XM_009169016.1"/>
</dbReference>
<proteinExistence type="predicted"/>
<accession>A0A075A0A6</accession>
<dbReference type="KEGG" id="ovi:T265_13467"/>
<gene>
    <name evidence="1" type="ORF">T265_13467</name>
</gene>
<evidence type="ECO:0000313" key="1">
    <source>
        <dbReference type="EMBL" id="KER28995.1"/>
    </source>
</evidence>
<dbReference type="GeneID" id="20327634"/>
<organism evidence="1 2">
    <name type="scientific">Opisthorchis viverrini</name>
    <name type="common">Southeast Asian liver fluke</name>
    <dbReference type="NCBI Taxonomy" id="6198"/>
    <lineage>
        <taxon>Eukaryota</taxon>
        <taxon>Metazoa</taxon>
        <taxon>Spiralia</taxon>
        <taxon>Lophotrochozoa</taxon>
        <taxon>Platyhelminthes</taxon>
        <taxon>Trematoda</taxon>
        <taxon>Digenea</taxon>
        <taxon>Opisthorchiida</taxon>
        <taxon>Opisthorchiata</taxon>
        <taxon>Opisthorchiidae</taxon>
        <taxon>Opisthorchis</taxon>
    </lineage>
</organism>
<name>A0A075A0A6_OPIVI</name>
<dbReference type="AlphaFoldDB" id="A0A075A0A6"/>
<evidence type="ECO:0000313" key="2">
    <source>
        <dbReference type="Proteomes" id="UP000054324"/>
    </source>
</evidence>
<sequence length="133" mass="15575">MKGLREDYPKNITYRGKPRRGLEHCIVTYLLFLQNSVNCIQQIRSFANLVFAGDSTESLVYDILHLNMLHKDRFMFQLVRLLKVLSQPTTDFVLLGLYQAQSSRFRQSYVLPEAQLDRSQQVIPSVYELDCDR</sequence>